<evidence type="ECO:0000313" key="1">
    <source>
        <dbReference type="EMBL" id="KAG7154844.1"/>
    </source>
</evidence>
<gene>
    <name evidence="1" type="primary">Sptcs-L2</name>
    <name evidence="1" type="ORF">Hamer_G024061</name>
</gene>
<proteinExistence type="predicted"/>
<protein>
    <submittedName>
        <fullName evidence="1">Putative Spatacsin-like 2</fullName>
    </submittedName>
</protein>
<organism evidence="1 2">
    <name type="scientific">Homarus americanus</name>
    <name type="common">American lobster</name>
    <dbReference type="NCBI Taxonomy" id="6706"/>
    <lineage>
        <taxon>Eukaryota</taxon>
        <taxon>Metazoa</taxon>
        <taxon>Ecdysozoa</taxon>
        <taxon>Arthropoda</taxon>
        <taxon>Crustacea</taxon>
        <taxon>Multicrustacea</taxon>
        <taxon>Malacostraca</taxon>
        <taxon>Eumalacostraca</taxon>
        <taxon>Eucarida</taxon>
        <taxon>Decapoda</taxon>
        <taxon>Pleocyemata</taxon>
        <taxon>Astacidea</taxon>
        <taxon>Nephropoidea</taxon>
        <taxon>Nephropidae</taxon>
        <taxon>Homarus</taxon>
    </lineage>
</organism>
<reference evidence="1" key="1">
    <citation type="journal article" date="2021" name="Sci. Adv.">
        <title>The American lobster genome reveals insights on longevity, neural, and immune adaptations.</title>
        <authorList>
            <person name="Polinski J.M."/>
            <person name="Zimin A.V."/>
            <person name="Clark K.F."/>
            <person name="Kohn A.B."/>
            <person name="Sadowski N."/>
            <person name="Timp W."/>
            <person name="Ptitsyn A."/>
            <person name="Khanna P."/>
            <person name="Romanova D.Y."/>
            <person name="Williams P."/>
            <person name="Greenwood S.J."/>
            <person name="Moroz L.L."/>
            <person name="Walt D.R."/>
            <person name="Bodnar A.G."/>
        </authorList>
    </citation>
    <scope>NUCLEOTIDE SEQUENCE</scope>
    <source>
        <strain evidence="1">GMGI-L3</strain>
    </source>
</reference>
<accession>A0A8J5JD51</accession>
<dbReference type="EMBL" id="JAHLQT010043667">
    <property type="protein sequence ID" value="KAG7154844.1"/>
    <property type="molecule type" value="Genomic_DNA"/>
</dbReference>
<keyword evidence="2" id="KW-1185">Reference proteome</keyword>
<evidence type="ECO:0000313" key="2">
    <source>
        <dbReference type="Proteomes" id="UP000747542"/>
    </source>
</evidence>
<name>A0A8J5JD51_HOMAM</name>
<dbReference type="Proteomes" id="UP000747542">
    <property type="component" value="Unassembled WGS sequence"/>
</dbReference>
<sequence>MSAHRNVHKSVVVKKLTETPYSINQVLRADLESNNKGALILLADGRLILTVWVNKKVTSKVVQDVSDACWQRGGESEVIIACQNGTLVRYSIHFDTGLSCSLQLSAASLLSLIRERDSNIRSIRNPSLWGHTRHFILLQPQSDRLVLLSTNAGGRPTTQGVLRTPPLRTAHLYENIILVQPLTGTDLYEYDTSSCKLINVISLGLQRTGCKYIEWGSLACSSTGETIALADSERHLYVTNFRHRTISGKKGGVGRARVTLHQVIWPSSLQLSRITELSLGLSNTVLTVFFRMEDEDRGKFRVNVLFL</sequence>
<comment type="caution">
    <text evidence="1">The sequence shown here is derived from an EMBL/GenBank/DDBJ whole genome shotgun (WGS) entry which is preliminary data.</text>
</comment>
<dbReference type="AlphaFoldDB" id="A0A8J5JD51"/>
<feature type="non-terminal residue" evidence="1">
    <location>
        <position position="307"/>
    </location>
</feature>